<dbReference type="SUPFAM" id="SSF49384">
    <property type="entry name" value="Carbohydrate-binding domain"/>
    <property type="match status" value="1"/>
</dbReference>
<name>A0A381NZH1_9ZZZZ</name>
<dbReference type="InterPro" id="IPR008972">
    <property type="entry name" value="Cupredoxin"/>
</dbReference>
<proteinExistence type="predicted"/>
<sequence length="1216" mass="130567">MKRIIQVLLLLVGVTLYSQDTLSVKDGAYGYDKDFALDLHLTTATAIKALQFDVKYDGNNFTYKSSYNLIKARLGGDSSDHVITVKEVVSGKLRILIYSPSNKTIPTGNGKLLDLSLHNSKNYGNYTFELASVVASKEDNTNLSLKLENGTITTLAPHFSWNNKTVDFGSVYKDATADFQWIISNEGTQDLNVSLNKSDLTKFSLTQWSDKSTPITWPQKILAKGQSGDKLEINVRVNTSANGTFEESLFLDSDDPNDDRKGVQEFKFKAIVYNDNRLVVQSNADAENKKTSDVKVSINGDEDITSFQFDLTPANSKIELISKSASLLKSATDHVISSNVRTDDSGNKFLRVVAYSPSNAVLAQPIGEIVKFSVRPDKIVEPGSYAINVSNVVLTNKALTNVSSASENGSINLITGRFNFESPVFDNGSGKYILNLGEILRNSYNEKSISYKNSGNKKLKITSASSTNPDVTVIGSFPIEMDPNGTASQEIKLVPSDVSNDFSTYVKFTHDGGNEMDSVQVKGTLKNRNILVMKNAYVDKGQVNTVPISLLNSNKAKGMQFDVSVPKETKAFTWTLTADSNEDFTFAELSNAKDPGITHYVGDEINFVNNAGSTHPLYIVTGLGADGGYDATKQLAGVTNQGATSGTVKVDLSGVSPGTYYYICGNHKSMQGTIIILPKFSINASSSDLVTDRTSDFILTQSSLGGVKYRFLIYSNNNSLFSGNSGDIFNVPFSVSKIDNASMDIVNGAYNVAIENIIISGQDNANITTESVSSGIIVVGGSSQFDPVVDPNQTAYLKENPALNTYFYKVKASDADENNFLDDFKIVSGNDDGTFGIISENGDLFVAKPQNVDYETKQSYSLGITVSDGFSTSAEETVTIKIIDDPNLFVVNDFTVNVYRDNNIGGLYDDSDDIRTSSVPPNVSYELLSGNDKGVFSIGASSGKLTFSAAPVFATPTDSNKNNVYEVTIKVVSLDDTSDDTPVITSEKTVSIKEGTSDALTVASMLSSSASDVDGDGVVDSLDNCPNIANSNQRDYDSNGEGDVCEDSDGDGVLDNKDICPMIPNADQADSDFDGIGDVCEDSDSDGVIDSLDNCVLVANIDQADLDGDGIGDACDNDKDGDTILNNVDNCPTVANTDQADADQDNIGDICDDDDDNDQVLDINDQCPNTPAGSVVDVNGCAIFILPVNNNKVEVTSATCIGNTDGSIGLSVEDNS</sequence>
<evidence type="ECO:0000256" key="1">
    <source>
        <dbReference type="ARBA" id="ARBA00022729"/>
    </source>
</evidence>
<dbReference type="InterPro" id="IPR018247">
    <property type="entry name" value="EF_Hand_1_Ca_BS"/>
</dbReference>
<protein>
    <recommendedName>
        <fullName evidence="3">Cadherin domain-containing protein</fullName>
    </recommendedName>
</protein>
<reference evidence="4" key="1">
    <citation type="submission" date="2018-05" db="EMBL/GenBank/DDBJ databases">
        <authorList>
            <person name="Lanie J.A."/>
            <person name="Ng W.-L."/>
            <person name="Kazmierczak K.M."/>
            <person name="Andrzejewski T.M."/>
            <person name="Davidsen T.M."/>
            <person name="Wayne K.J."/>
            <person name="Tettelin H."/>
            <person name="Glass J.I."/>
            <person name="Rusch D."/>
            <person name="Podicherti R."/>
            <person name="Tsui H.-C.T."/>
            <person name="Winkler M.E."/>
        </authorList>
    </citation>
    <scope>NUCLEOTIDE SEQUENCE</scope>
</reference>
<keyword evidence="2" id="KW-0106">Calcium</keyword>
<keyword evidence="1" id="KW-0732">Signal</keyword>
<dbReference type="PROSITE" id="PS00018">
    <property type="entry name" value="EF_HAND_1"/>
    <property type="match status" value="1"/>
</dbReference>
<dbReference type="Pfam" id="PF00028">
    <property type="entry name" value="Cadherin"/>
    <property type="match status" value="1"/>
</dbReference>
<dbReference type="Gene3D" id="2.60.40.10">
    <property type="entry name" value="Immunoglobulins"/>
    <property type="match status" value="2"/>
</dbReference>
<dbReference type="PROSITE" id="PS50268">
    <property type="entry name" value="CADHERIN_2"/>
    <property type="match status" value="1"/>
</dbReference>
<dbReference type="GO" id="GO:0005509">
    <property type="term" value="F:calcium ion binding"/>
    <property type="evidence" value="ECO:0007669"/>
    <property type="project" value="InterPro"/>
</dbReference>
<dbReference type="Gene3D" id="2.60.40.60">
    <property type="entry name" value="Cadherins"/>
    <property type="match status" value="1"/>
</dbReference>
<evidence type="ECO:0000259" key="3">
    <source>
        <dbReference type="PROSITE" id="PS50268"/>
    </source>
</evidence>
<dbReference type="InterPro" id="IPR002126">
    <property type="entry name" value="Cadherin-like_dom"/>
</dbReference>
<dbReference type="InterPro" id="IPR028974">
    <property type="entry name" value="TSP_type-3_rpt"/>
</dbReference>
<evidence type="ECO:0000313" key="4">
    <source>
        <dbReference type="EMBL" id="SUZ60000.1"/>
    </source>
</evidence>
<dbReference type="PANTHER" id="PTHR10199">
    <property type="entry name" value="THROMBOSPONDIN"/>
    <property type="match status" value="1"/>
</dbReference>
<gene>
    <name evidence="4" type="ORF">METZ01_LOCUS12854</name>
</gene>
<dbReference type="InterPro" id="IPR003367">
    <property type="entry name" value="Thrombospondin_3-like_rpt"/>
</dbReference>
<dbReference type="PROSITE" id="PS51234">
    <property type="entry name" value="TSP3"/>
    <property type="match status" value="2"/>
</dbReference>
<dbReference type="InterPro" id="IPR008965">
    <property type="entry name" value="CBM2/CBM3_carb-bd_dom_sf"/>
</dbReference>
<dbReference type="CDD" id="cd11304">
    <property type="entry name" value="Cadherin_repeat"/>
    <property type="match status" value="2"/>
</dbReference>
<dbReference type="InterPro" id="IPR017897">
    <property type="entry name" value="Thrombospondin_3_rpt"/>
</dbReference>
<dbReference type="InterPro" id="IPR013783">
    <property type="entry name" value="Ig-like_fold"/>
</dbReference>
<dbReference type="InterPro" id="IPR015919">
    <property type="entry name" value="Cadherin-like_sf"/>
</dbReference>
<accession>A0A381NZH1</accession>
<dbReference type="SMART" id="SM00112">
    <property type="entry name" value="CA"/>
    <property type="match status" value="1"/>
</dbReference>
<dbReference type="GO" id="GO:0030246">
    <property type="term" value="F:carbohydrate binding"/>
    <property type="evidence" value="ECO:0007669"/>
    <property type="project" value="InterPro"/>
</dbReference>
<dbReference type="FunFam" id="4.10.1080.10:FF:000001">
    <property type="entry name" value="Thrombospondin 3"/>
    <property type="match status" value="2"/>
</dbReference>
<dbReference type="SUPFAM" id="SSF103647">
    <property type="entry name" value="TSP type-3 repeat"/>
    <property type="match status" value="2"/>
</dbReference>
<dbReference type="Pfam" id="PF02412">
    <property type="entry name" value="TSP_3"/>
    <property type="match status" value="5"/>
</dbReference>
<dbReference type="SUPFAM" id="SSF49503">
    <property type="entry name" value="Cupredoxins"/>
    <property type="match status" value="1"/>
</dbReference>
<dbReference type="EMBL" id="UINC01000712">
    <property type="protein sequence ID" value="SUZ60000.1"/>
    <property type="molecule type" value="Genomic_DNA"/>
</dbReference>
<dbReference type="Gene3D" id="4.10.1080.10">
    <property type="entry name" value="TSP type-3 repeat"/>
    <property type="match status" value="2"/>
</dbReference>
<feature type="non-terminal residue" evidence="4">
    <location>
        <position position="1216"/>
    </location>
</feature>
<dbReference type="GO" id="GO:0016020">
    <property type="term" value="C:membrane"/>
    <property type="evidence" value="ECO:0007669"/>
    <property type="project" value="InterPro"/>
</dbReference>
<dbReference type="SUPFAM" id="SSF49313">
    <property type="entry name" value="Cadherin-like"/>
    <property type="match status" value="1"/>
</dbReference>
<evidence type="ECO:0000256" key="2">
    <source>
        <dbReference type="ARBA" id="ARBA00022837"/>
    </source>
</evidence>
<organism evidence="4">
    <name type="scientific">marine metagenome</name>
    <dbReference type="NCBI Taxonomy" id="408172"/>
    <lineage>
        <taxon>unclassified sequences</taxon>
        <taxon>metagenomes</taxon>
        <taxon>ecological metagenomes</taxon>
    </lineage>
</organism>
<dbReference type="Gene3D" id="2.60.40.420">
    <property type="entry name" value="Cupredoxins - blue copper proteins"/>
    <property type="match status" value="1"/>
</dbReference>
<feature type="domain" description="Cadherin" evidence="3">
    <location>
        <begin position="789"/>
        <end position="888"/>
    </location>
</feature>
<dbReference type="AlphaFoldDB" id="A0A381NZH1"/>
<dbReference type="GO" id="GO:0007156">
    <property type="term" value="P:homophilic cell adhesion via plasma membrane adhesion molecules"/>
    <property type="evidence" value="ECO:0007669"/>
    <property type="project" value="InterPro"/>
</dbReference>